<evidence type="ECO:0000256" key="5">
    <source>
        <dbReference type="ARBA" id="ARBA00022927"/>
    </source>
</evidence>
<dbReference type="GO" id="GO:0034067">
    <property type="term" value="P:protein localization to Golgi apparatus"/>
    <property type="evidence" value="ECO:0007669"/>
    <property type="project" value="TreeGrafter"/>
</dbReference>
<dbReference type="Pfam" id="PF09801">
    <property type="entry name" value="SYS1"/>
    <property type="match status" value="1"/>
</dbReference>
<keyword evidence="7" id="KW-0333">Golgi apparatus</keyword>
<dbReference type="GO" id="GO:0005829">
    <property type="term" value="C:cytosol"/>
    <property type="evidence" value="ECO:0007669"/>
    <property type="project" value="GOC"/>
</dbReference>
<dbReference type="GO" id="GO:0006895">
    <property type="term" value="P:Golgi to endosome transport"/>
    <property type="evidence" value="ECO:0007669"/>
    <property type="project" value="TreeGrafter"/>
</dbReference>
<evidence type="ECO:0000256" key="10">
    <source>
        <dbReference type="SAM" id="Phobius"/>
    </source>
</evidence>
<evidence type="ECO:0000256" key="6">
    <source>
        <dbReference type="ARBA" id="ARBA00022989"/>
    </source>
</evidence>
<keyword evidence="4 10" id="KW-0812">Transmembrane</keyword>
<feature type="region of interest" description="Disordered" evidence="9">
    <location>
        <begin position="170"/>
        <end position="197"/>
    </location>
</feature>
<sequence length="197" mass="22772">MASLRRYMRVPRELLPTEIFKQESQSPGKIIVQIILLQMFYYLTASTLFYCWAKICGYEIKLKQWLFTWQDIDFSNSFGISLSALWLIDSLICVFFLTIIVGRSKLAWDFAITIHAINLVVVWTHTGLFPSLAWFILQFLSTLILIFLGTWITRWRELKDTFFEGMVDDDSAPASASQPASQVPGKSIELRDLEAQK</sequence>
<keyword evidence="3" id="KW-0813">Transport</keyword>
<keyword evidence="6 10" id="KW-1133">Transmembrane helix</keyword>
<comment type="similarity">
    <text evidence="2">Belongs to the SYS1 family.</text>
</comment>
<feature type="transmembrane region" description="Helical" evidence="10">
    <location>
        <begin position="106"/>
        <end position="126"/>
    </location>
</feature>
<evidence type="ECO:0000256" key="9">
    <source>
        <dbReference type="SAM" id="MobiDB-lite"/>
    </source>
</evidence>
<dbReference type="AlphaFoldDB" id="Q6CJV2"/>
<dbReference type="OMA" id="EYEMVGM"/>
<organism evidence="11 12">
    <name type="scientific">Kluyveromyces lactis (strain ATCC 8585 / CBS 2359 / DSM 70799 / NBRC 1267 / NRRL Y-1140 / WM37)</name>
    <name type="common">Yeast</name>
    <name type="synonym">Candida sphaerica</name>
    <dbReference type="NCBI Taxonomy" id="284590"/>
    <lineage>
        <taxon>Eukaryota</taxon>
        <taxon>Fungi</taxon>
        <taxon>Dikarya</taxon>
        <taxon>Ascomycota</taxon>
        <taxon>Saccharomycotina</taxon>
        <taxon>Saccharomycetes</taxon>
        <taxon>Saccharomycetales</taxon>
        <taxon>Saccharomycetaceae</taxon>
        <taxon>Kluyveromyces</taxon>
    </lineage>
</organism>
<feature type="transmembrane region" description="Helical" evidence="10">
    <location>
        <begin position="75"/>
        <end position="99"/>
    </location>
</feature>
<dbReference type="eggNOG" id="KOG4697">
    <property type="taxonomic scope" value="Eukaryota"/>
</dbReference>
<keyword evidence="12" id="KW-1185">Reference proteome</keyword>
<feature type="transmembrane region" description="Helical" evidence="10">
    <location>
        <begin position="132"/>
        <end position="152"/>
    </location>
</feature>
<protein>
    <submittedName>
        <fullName evidence="11">KLLA0F15730p</fullName>
    </submittedName>
</protein>
<reference evidence="11 12" key="1">
    <citation type="journal article" date="2004" name="Nature">
        <title>Genome evolution in yeasts.</title>
        <authorList>
            <consortium name="Genolevures"/>
            <person name="Dujon B."/>
            <person name="Sherman D."/>
            <person name="Fischer G."/>
            <person name="Durrens P."/>
            <person name="Casaregola S."/>
            <person name="Lafontaine I."/>
            <person name="de Montigny J."/>
            <person name="Marck C."/>
            <person name="Neuveglise C."/>
            <person name="Talla E."/>
            <person name="Goffard N."/>
            <person name="Frangeul L."/>
            <person name="Aigle M."/>
            <person name="Anthouard V."/>
            <person name="Babour A."/>
            <person name="Barbe V."/>
            <person name="Barnay S."/>
            <person name="Blanchin S."/>
            <person name="Beckerich J.M."/>
            <person name="Beyne E."/>
            <person name="Bleykasten C."/>
            <person name="Boisrame A."/>
            <person name="Boyer J."/>
            <person name="Cattolico L."/>
            <person name="Confanioleri F."/>
            <person name="de Daruvar A."/>
            <person name="Despons L."/>
            <person name="Fabre E."/>
            <person name="Fairhead C."/>
            <person name="Ferry-Dumazet H."/>
            <person name="Groppi A."/>
            <person name="Hantraye F."/>
            <person name="Hennequin C."/>
            <person name="Jauniaux N."/>
            <person name="Joyet P."/>
            <person name="Kachouri R."/>
            <person name="Kerrest A."/>
            <person name="Koszul R."/>
            <person name="Lemaire M."/>
            <person name="Lesur I."/>
            <person name="Ma L."/>
            <person name="Muller H."/>
            <person name="Nicaud J.M."/>
            <person name="Nikolski M."/>
            <person name="Oztas S."/>
            <person name="Ozier-Kalogeropoulos O."/>
            <person name="Pellenz S."/>
            <person name="Potier S."/>
            <person name="Richard G.F."/>
            <person name="Straub M.L."/>
            <person name="Suleau A."/>
            <person name="Swennene D."/>
            <person name="Tekaia F."/>
            <person name="Wesolowski-Louvel M."/>
            <person name="Westhof E."/>
            <person name="Wirth B."/>
            <person name="Zeniou-Meyer M."/>
            <person name="Zivanovic I."/>
            <person name="Bolotin-Fukuhara M."/>
            <person name="Thierry A."/>
            <person name="Bouchier C."/>
            <person name="Caudron B."/>
            <person name="Scarpelli C."/>
            <person name="Gaillardin C."/>
            <person name="Weissenbach J."/>
            <person name="Wincker P."/>
            <person name="Souciet J.L."/>
        </authorList>
    </citation>
    <scope>NUCLEOTIDE SEQUENCE [LARGE SCALE GENOMIC DNA]</scope>
    <source>
        <strain evidence="12">ATCC 8585 / CBS 2359 / DSM 70799 / NBRC 1267 / NRRL Y-1140 / WM37</strain>
    </source>
</reference>
<dbReference type="InterPro" id="IPR019185">
    <property type="entry name" value="Integral_membrane_SYS1-rel"/>
</dbReference>
<dbReference type="GO" id="GO:0043001">
    <property type="term" value="P:Golgi to plasma membrane protein transport"/>
    <property type="evidence" value="ECO:0007669"/>
    <property type="project" value="TreeGrafter"/>
</dbReference>
<evidence type="ECO:0000256" key="8">
    <source>
        <dbReference type="ARBA" id="ARBA00023136"/>
    </source>
</evidence>
<gene>
    <name evidence="11" type="ORF">KLLA0_F15730g</name>
</gene>
<evidence type="ECO:0000256" key="4">
    <source>
        <dbReference type="ARBA" id="ARBA00022692"/>
    </source>
</evidence>
<dbReference type="FunCoup" id="Q6CJV2">
    <property type="interactions" value="261"/>
</dbReference>
<evidence type="ECO:0000256" key="7">
    <source>
        <dbReference type="ARBA" id="ARBA00023034"/>
    </source>
</evidence>
<keyword evidence="5" id="KW-0653">Protein transport</keyword>
<accession>Q6CJV2</accession>
<dbReference type="HOGENOM" id="CLU_081382_1_0_1"/>
<feature type="transmembrane region" description="Helical" evidence="10">
    <location>
        <begin position="30"/>
        <end position="55"/>
    </location>
</feature>
<dbReference type="GO" id="GO:0005802">
    <property type="term" value="C:trans-Golgi network"/>
    <property type="evidence" value="ECO:0007669"/>
    <property type="project" value="TreeGrafter"/>
</dbReference>
<dbReference type="KEGG" id="kla:KLLA0_F15730g"/>
<evidence type="ECO:0000256" key="2">
    <source>
        <dbReference type="ARBA" id="ARBA00008160"/>
    </source>
</evidence>
<dbReference type="EMBL" id="CR382126">
    <property type="protein sequence ID" value="CAG98495.1"/>
    <property type="molecule type" value="Genomic_DNA"/>
</dbReference>
<dbReference type="STRING" id="284590.Q6CJV2"/>
<proteinExistence type="inferred from homology"/>
<dbReference type="Proteomes" id="UP000000598">
    <property type="component" value="Chromosome F"/>
</dbReference>
<dbReference type="PaxDb" id="284590-Q6CJV2"/>
<feature type="compositionally biased region" description="Basic and acidic residues" evidence="9">
    <location>
        <begin position="188"/>
        <end position="197"/>
    </location>
</feature>
<dbReference type="InParanoid" id="Q6CJV2"/>
<dbReference type="PANTHER" id="PTHR12952:SF0">
    <property type="entry name" value="PROTEIN SYS1 HOMOLOG"/>
    <property type="match status" value="1"/>
</dbReference>
<evidence type="ECO:0000313" key="12">
    <source>
        <dbReference type="Proteomes" id="UP000000598"/>
    </source>
</evidence>
<evidence type="ECO:0000313" key="11">
    <source>
        <dbReference type="EMBL" id="CAG98495.1"/>
    </source>
</evidence>
<evidence type="ECO:0000256" key="3">
    <source>
        <dbReference type="ARBA" id="ARBA00022448"/>
    </source>
</evidence>
<name>Q6CJV2_KLULA</name>
<feature type="compositionally biased region" description="Low complexity" evidence="9">
    <location>
        <begin position="172"/>
        <end position="184"/>
    </location>
</feature>
<comment type="subcellular location">
    <subcellularLocation>
        <location evidence="1">Golgi apparatus membrane</location>
        <topology evidence="1">Multi-pass membrane protein</topology>
    </subcellularLocation>
</comment>
<dbReference type="PANTHER" id="PTHR12952">
    <property type="entry name" value="SYS1"/>
    <property type="match status" value="1"/>
</dbReference>
<keyword evidence="8 10" id="KW-0472">Membrane</keyword>
<dbReference type="GO" id="GO:0000139">
    <property type="term" value="C:Golgi membrane"/>
    <property type="evidence" value="ECO:0007669"/>
    <property type="project" value="UniProtKB-SubCell"/>
</dbReference>
<evidence type="ECO:0000256" key="1">
    <source>
        <dbReference type="ARBA" id="ARBA00004653"/>
    </source>
</evidence>